<protein>
    <submittedName>
        <fullName evidence="1">Metal transporter CNNM1</fullName>
    </submittedName>
</protein>
<dbReference type="EMBL" id="GBHO01026769">
    <property type="protein sequence ID" value="JAG16835.1"/>
    <property type="molecule type" value="Transcribed_RNA"/>
</dbReference>
<dbReference type="AlphaFoldDB" id="A0A0A9XIA6"/>
<evidence type="ECO:0000313" key="1">
    <source>
        <dbReference type="EMBL" id="JAG16835.1"/>
    </source>
</evidence>
<feature type="non-terminal residue" evidence="1">
    <location>
        <position position="1"/>
    </location>
</feature>
<name>A0A0A9XIA6_LYGHE</name>
<accession>A0A0A9XIA6</accession>
<gene>
    <name evidence="1" type="primary">Cnnm1</name>
    <name evidence="1" type="ORF">CM83_103401</name>
</gene>
<organism evidence="1">
    <name type="scientific">Lygus hesperus</name>
    <name type="common">Western plant bug</name>
    <dbReference type="NCBI Taxonomy" id="30085"/>
    <lineage>
        <taxon>Eukaryota</taxon>
        <taxon>Metazoa</taxon>
        <taxon>Ecdysozoa</taxon>
        <taxon>Arthropoda</taxon>
        <taxon>Hexapoda</taxon>
        <taxon>Insecta</taxon>
        <taxon>Pterygota</taxon>
        <taxon>Neoptera</taxon>
        <taxon>Paraneoptera</taxon>
        <taxon>Hemiptera</taxon>
        <taxon>Heteroptera</taxon>
        <taxon>Panheteroptera</taxon>
        <taxon>Cimicomorpha</taxon>
        <taxon>Miridae</taxon>
        <taxon>Mirini</taxon>
        <taxon>Lygus</taxon>
    </lineage>
</organism>
<sequence length="147" mass="16101">PKEEQTTFIEEVITGQDHGSGLETTFFKLDPSPTICDPFIFETNASTLQDPFELSTDIGGHEEVIAVSSDGSEGQLTKEGLPKLFDVLENNFHKACLESSDIILSSSSSAPLVSFNGTLDPCDLQVIGMEEKCLPNIEIPFFEEQRT</sequence>
<proteinExistence type="predicted"/>
<feature type="non-terminal residue" evidence="1">
    <location>
        <position position="147"/>
    </location>
</feature>
<reference evidence="1" key="1">
    <citation type="journal article" date="2014" name="PLoS ONE">
        <title>Transcriptome-Based Identification of ABC Transporters in the Western Tarnished Plant Bug Lygus hesperus.</title>
        <authorList>
            <person name="Hull J.J."/>
            <person name="Chaney K."/>
            <person name="Geib S.M."/>
            <person name="Fabrick J.A."/>
            <person name="Brent C.S."/>
            <person name="Walsh D."/>
            <person name="Lavine L.C."/>
        </authorList>
    </citation>
    <scope>NUCLEOTIDE SEQUENCE</scope>
</reference>
<reference evidence="1" key="2">
    <citation type="submission" date="2014-07" db="EMBL/GenBank/DDBJ databases">
        <authorList>
            <person name="Hull J."/>
        </authorList>
    </citation>
    <scope>NUCLEOTIDE SEQUENCE</scope>
</reference>